<evidence type="ECO:0000256" key="1">
    <source>
        <dbReference type="SAM" id="MobiDB-lite"/>
    </source>
</evidence>
<sequence length="538" mass="57219">MSTAPSPPPQGRRRIRRLLSSFLGRKRSHEERLMMEQPLDSLYRSTAAGCPPGSGRPLSDSNIFDQDGEKDAMPGDAIQMVNYHRVEAARLFGQSDRQNGGAGDRAGSEASMLVRRATSKLTRKGSRLLGKRHESAHDAAQRRWSKGAGSIDAGRDRPSQEKMRLSMDMRVLRRNADAPSPMSRMAARSDDTSGGRARSVTVTSANSASGVQHHRTIWRRGSLADTLCSRSTAAGSVEFGGDDEDGYGENSIMEAVTRGDLPVPPELTSPMAPPRSLLLTARRSREKAMLAAAQTASPPTAGPPVSTLRGGKSRHMRSSSESPSTASPQLQQRALPSPMLLSAATETDNTGALATPRSLFLDVPTNNQSCCSLASVSSDDSQRYPAPPSPAGTFGQPGGRWGRGKRSVGDVSGGSGNASAGSIACYRDKSAHGTLESLRRASADNSRRASISSVCGISALDRLVGKSTSASQPTSGSWSPHRSALPINLASLGAQLAMRPLEEGRRPHSVAILPSHRMAGRSALPRINRRRAVISWHA</sequence>
<feature type="compositionally biased region" description="Basic and acidic residues" evidence="1">
    <location>
        <begin position="153"/>
        <end position="164"/>
    </location>
</feature>
<feature type="region of interest" description="Disordered" evidence="1">
    <location>
        <begin position="94"/>
        <end position="164"/>
    </location>
</feature>
<dbReference type="EMBL" id="KZ992501">
    <property type="protein sequence ID" value="RKP09596.1"/>
    <property type="molecule type" value="Genomic_DNA"/>
</dbReference>
<organism evidence="2 3">
    <name type="scientific">Thamnocephalis sphaerospora</name>
    <dbReference type="NCBI Taxonomy" id="78915"/>
    <lineage>
        <taxon>Eukaryota</taxon>
        <taxon>Fungi</taxon>
        <taxon>Fungi incertae sedis</taxon>
        <taxon>Zoopagomycota</taxon>
        <taxon>Zoopagomycotina</taxon>
        <taxon>Zoopagomycetes</taxon>
        <taxon>Zoopagales</taxon>
        <taxon>Sigmoideomycetaceae</taxon>
        <taxon>Thamnocephalis</taxon>
    </lineage>
</organism>
<feature type="compositionally biased region" description="Basic residues" evidence="1">
    <location>
        <begin position="117"/>
        <end position="130"/>
    </location>
</feature>
<reference evidence="3" key="1">
    <citation type="journal article" date="2018" name="Nat. Microbiol.">
        <title>Leveraging single-cell genomics to expand the fungal tree of life.</title>
        <authorList>
            <person name="Ahrendt S.R."/>
            <person name="Quandt C.A."/>
            <person name="Ciobanu D."/>
            <person name="Clum A."/>
            <person name="Salamov A."/>
            <person name="Andreopoulos B."/>
            <person name="Cheng J.F."/>
            <person name="Woyke T."/>
            <person name="Pelin A."/>
            <person name="Henrissat B."/>
            <person name="Reynolds N.K."/>
            <person name="Benny G.L."/>
            <person name="Smith M.E."/>
            <person name="James T.Y."/>
            <person name="Grigoriev I.V."/>
        </authorList>
    </citation>
    <scope>NUCLEOTIDE SEQUENCE [LARGE SCALE GENOMIC DNA]</scope>
    <source>
        <strain evidence="3">RSA 1356</strain>
    </source>
</reference>
<evidence type="ECO:0000313" key="3">
    <source>
        <dbReference type="Proteomes" id="UP000271241"/>
    </source>
</evidence>
<feature type="region of interest" description="Disordered" evidence="1">
    <location>
        <begin position="286"/>
        <end position="332"/>
    </location>
</feature>
<protein>
    <submittedName>
        <fullName evidence="2">Uncharacterized protein</fullName>
    </submittedName>
</protein>
<dbReference type="AlphaFoldDB" id="A0A4P9XTV6"/>
<keyword evidence="3" id="KW-1185">Reference proteome</keyword>
<evidence type="ECO:0000313" key="2">
    <source>
        <dbReference type="EMBL" id="RKP09596.1"/>
    </source>
</evidence>
<proteinExistence type="predicted"/>
<name>A0A4P9XTV6_9FUNG</name>
<dbReference type="Proteomes" id="UP000271241">
    <property type="component" value="Unassembled WGS sequence"/>
</dbReference>
<accession>A0A4P9XTV6</accession>
<gene>
    <name evidence="2" type="ORF">THASP1DRAFT_22575</name>
</gene>
<feature type="compositionally biased region" description="Basic and acidic residues" evidence="1">
    <location>
        <begin position="131"/>
        <end position="141"/>
    </location>
</feature>
<feature type="region of interest" description="Disordered" evidence="1">
    <location>
        <begin position="177"/>
        <end position="208"/>
    </location>
</feature>
<feature type="region of interest" description="Disordered" evidence="1">
    <location>
        <begin position="373"/>
        <end position="419"/>
    </location>
</feature>